<keyword evidence="2" id="KW-1133">Transmembrane helix</keyword>
<proteinExistence type="predicted"/>
<gene>
    <name evidence="3" type="ORF">MTIM_26800</name>
</gene>
<reference evidence="3 4" key="1">
    <citation type="journal article" date="2019" name="Emerg. Microbes Infect.">
        <title>Comprehensive subspecies identification of 175 nontuberculous mycobacteria species based on 7547 genomic profiles.</title>
        <authorList>
            <person name="Matsumoto Y."/>
            <person name="Kinjo T."/>
            <person name="Motooka D."/>
            <person name="Nabeya D."/>
            <person name="Jung N."/>
            <person name="Uechi K."/>
            <person name="Horii T."/>
            <person name="Iida T."/>
            <person name="Fujita J."/>
            <person name="Nakamura S."/>
        </authorList>
    </citation>
    <scope>NUCLEOTIDE SEQUENCE [LARGE SCALE GENOMIC DNA]</scope>
    <source>
        <strain evidence="3 4">JCM 30726</strain>
    </source>
</reference>
<keyword evidence="2" id="KW-0812">Transmembrane</keyword>
<comment type="caution">
    <text evidence="3">The sequence shown here is derived from an EMBL/GenBank/DDBJ whole genome shotgun (WGS) entry which is preliminary data.</text>
</comment>
<evidence type="ECO:0000313" key="3">
    <source>
        <dbReference type="EMBL" id="GFG96801.1"/>
    </source>
</evidence>
<evidence type="ECO:0000256" key="2">
    <source>
        <dbReference type="SAM" id="Phobius"/>
    </source>
</evidence>
<feature type="compositionally biased region" description="Basic and acidic residues" evidence="1">
    <location>
        <begin position="148"/>
        <end position="161"/>
    </location>
</feature>
<feature type="compositionally biased region" description="Basic and acidic residues" evidence="1">
    <location>
        <begin position="169"/>
        <end position="182"/>
    </location>
</feature>
<dbReference type="InterPro" id="IPR021449">
    <property type="entry name" value="DUF3099"/>
</dbReference>
<evidence type="ECO:0000256" key="1">
    <source>
        <dbReference type="SAM" id="MobiDB-lite"/>
    </source>
</evidence>
<evidence type="ECO:0008006" key="5">
    <source>
        <dbReference type="Google" id="ProtNLM"/>
    </source>
</evidence>
<dbReference type="EMBL" id="BLLA01000001">
    <property type="protein sequence ID" value="GFG96801.1"/>
    <property type="molecule type" value="Genomic_DNA"/>
</dbReference>
<keyword evidence="2" id="KW-0472">Membrane</keyword>
<sequence>MGVSLSVPSSTRSSVSVRSIVWVCIPDILALPGAPPSCAETGQAGIVQVWDSGEMKHGSDAGFDDGFDDFAGNKGRPVLITAAEPSYEEQHRARVRKYLTLMAFRIPALILAALAYGAWHNGLISLAIVAVSIPLPWMAVLIANDRPPRRPDEPRRFDNARRRTPLFPRPEHPALEAPRHPEPGWPPDARGGIDDR</sequence>
<protein>
    <recommendedName>
        <fullName evidence="5">DUF3099 domain-containing protein</fullName>
    </recommendedName>
</protein>
<evidence type="ECO:0000313" key="4">
    <source>
        <dbReference type="Proteomes" id="UP000465301"/>
    </source>
</evidence>
<feature type="transmembrane region" description="Helical" evidence="2">
    <location>
        <begin position="123"/>
        <end position="143"/>
    </location>
</feature>
<keyword evidence="4" id="KW-1185">Reference proteome</keyword>
<organism evidence="3 4">
    <name type="scientific">Mycobacterium timonense</name>
    <dbReference type="NCBI Taxonomy" id="701043"/>
    <lineage>
        <taxon>Bacteria</taxon>
        <taxon>Bacillati</taxon>
        <taxon>Actinomycetota</taxon>
        <taxon>Actinomycetes</taxon>
        <taxon>Mycobacteriales</taxon>
        <taxon>Mycobacteriaceae</taxon>
        <taxon>Mycobacterium</taxon>
        <taxon>Mycobacterium avium complex (MAC)</taxon>
    </lineage>
</organism>
<dbReference type="Pfam" id="PF11298">
    <property type="entry name" value="DUF3099"/>
    <property type="match status" value="1"/>
</dbReference>
<name>A0A7I9Z749_9MYCO</name>
<feature type="transmembrane region" description="Helical" evidence="2">
    <location>
        <begin position="98"/>
        <end position="117"/>
    </location>
</feature>
<dbReference type="Proteomes" id="UP000465301">
    <property type="component" value="Unassembled WGS sequence"/>
</dbReference>
<dbReference type="AlphaFoldDB" id="A0A7I9Z749"/>
<feature type="region of interest" description="Disordered" evidence="1">
    <location>
        <begin position="148"/>
        <end position="196"/>
    </location>
</feature>
<accession>A0A7I9Z749</accession>